<dbReference type="InterPro" id="IPR051138">
    <property type="entry name" value="PIM_Ser/Thr_kinase"/>
</dbReference>
<dbReference type="Pfam" id="PF00069">
    <property type="entry name" value="Pkinase"/>
    <property type="match status" value="1"/>
</dbReference>
<dbReference type="HOGENOM" id="CLU_000288_63_0_1"/>
<dbReference type="PIRSF" id="PIRSF037993">
    <property type="entry name" value="STPK_Pim-1"/>
    <property type="match status" value="1"/>
</dbReference>
<proteinExistence type="inferred from homology"/>
<feature type="binding site" evidence="12">
    <location>
        <position position="87"/>
    </location>
    <ligand>
        <name>ATP</name>
        <dbReference type="ChEBI" id="CHEBI:30616"/>
    </ligand>
</feature>
<evidence type="ECO:0000256" key="7">
    <source>
        <dbReference type="ARBA" id="ARBA00022840"/>
    </source>
</evidence>
<dbReference type="GO" id="GO:0005737">
    <property type="term" value="C:cytoplasm"/>
    <property type="evidence" value="ECO:0000318"/>
    <property type="project" value="GO_Central"/>
</dbReference>
<dbReference type="InterPro" id="IPR017441">
    <property type="entry name" value="Protein_kinase_ATP_BS"/>
</dbReference>
<evidence type="ECO:0000256" key="2">
    <source>
        <dbReference type="ARBA" id="ARBA00022527"/>
    </source>
</evidence>
<dbReference type="InterPro" id="IPR000719">
    <property type="entry name" value="Prot_kinase_dom"/>
</dbReference>
<keyword evidence="7 10" id="KW-0067">ATP-binding</keyword>
<evidence type="ECO:0000256" key="12">
    <source>
        <dbReference type="PIRSR" id="PIRSR037993-2"/>
    </source>
</evidence>
<reference evidence="17" key="1">
    <citation type="submission" date="2011-12" db="EMBL/GenBank/DDBJ databases">
        <title>The Draft Genome of Lepisosteus oculatus.</title>
        <authorList>
            <consortium name="The Broad Institute Genome Assembly &amp; Analysis Group"/>
            <consortium name="Computational R&amp;D Group"/>
            <consortium name="and Sequencing Platform"/>
            <person name="Di Palma F."/>
            <person name="Alfoldi J."/>
            <person name="Johnson J."/>
            <person name="Berlin A."/>
            <person name="Gnerre S."/>
            <person name="Jaffe D."/>
            <person name="MacCallum I."/>
            <person name="Young S."/>
            <person name="Walker B.J."/>
            <person name="Lander E.S."/>
            <person name="Lindblad-Toh K."/>
        </authorList>
    </citation>
    <scope>NUCLEOTIDE SEQUENCE [LARGE SCALE GENOMIC DNA]</scope>
</reference>
<dbReference type="FunFam" id="3.30.200.20:FF:000475">
    <property type="entry name" value="Serine/threonine-protein kinase"/>
    <property type="match status" value="1"/>
</dbReference>
<dbReference type="GO" id="GO:0106310">
    <property type="term" value="F:protein serine kinase activity"/>
    <property type="evidence" value="ECO:0007669"/>
    <property type="project" value="UniProtKB-UniRule"/>
</dbReference>
<keyword evidence="3" id="KW-0597">Phosphoprotein</keyword>
<evidence type="ECO:0000256" key="8">
    <source>
        <dbReference type="ARBA" id="ARBA00047899"/>
    </source>
</evidence>
<evidence type="ECO:0000256" key="4">
    <source>
        <dbReference type="ARBA" id="ARBA00022679"/>
    </source>
</evidence>
<keyword evidence="17" id="KW-1185">Reference proteome</keyword>
<evidence type="ECO:0000256" key="1">
    <source>
        <dbReference type="ARBA" id="ARBA00005505"/>
    </source>
</evidence>
<feature type="region of interest" description="Disordered" evidence="14">
    <location>
        <begin position="1"/>
        <end position="45"/>
    </location>
</feature>
<comment type="catalytic activity">
    <reaction evidence="9 10">
        <text>L-seryl-[protein] + ATP = O-phospho-L-seryl-[protein] + ADP + H(+)</text>
        <dbReference type="Rhea" id="RHEA:17989"/>
        <dbReference type="Rhea" id="RHEA-COMP:9863"/>
        <dbReference type="Rhea" id="RHEA-COMP:11604"/>
        <dbReference type="ChEBI" id="CHEBI:15378"/>
        <dbReference type="ChEBI" id="CHEBI:29999"/>
        <dbReference type="ChEBI" id="CHEBI:30616"/>
        <dbReference type="ChEBI" id="CHEBI:83421"/>
        <dbReference type="ChEBI" id="CHEBI:456216"/>
        <dbReference type="EC" id="2.7.11.1"/>
    </reaction>
</comment>
<dbReference type="Ensembl" id="ENSLOCT00000012942.1">
    <property type="protein sequence ID" value="ENSLOCP00000012915.1"/>
    <property type="gene ID" value="ENSLOCG00000010539.1"/>
</dbReference>
<dbReference type="eggNOG" id="KOG0583">
    <property type="taxonomic scope" value="Eukaryota"/>
</dbReference>
<comment type="function">
    <text evidence="10">Proto-oncogene with serine/threonine kinase activity involved in cell survival and cell proliferation.</text>
</comment>
<evidence type="ECO:0000256" key="9">
    <source>
        <dbReference type="ARBA" id="ARBA00048679"/>
    </source>
</evidence>
<dbReference type="GO" id="GO:0043066">
    <property type="term" value="P:negative regulation of apoptotic process"/>
    <property type="evidence" value="ECO:0000318"/>
    <property type="project" value="GO_Central"/>
</dbReference>
<evidence type="ECO:0000313" key="16">
    <source>
        <dbReference type="Ensembl" id="ENSLOCP00000012915.1"/>
    </source>
</evidence>
<dbReference type="GO" id="GO:0004674">
    <property type="term" value="F:protein serine/threonine kinase activity"/>
    <property type="evidence" value="ECO:0000318"/>
    <property type="project" value="GO_Central"/>
</dbReference>
<comment type="catalytic activity">
    <reaction evidence="8 10">
        <text>L-threonyl-[protein] + ATP = O-phospho-L-threonyl-[protein] + ADP + H(+)</text>
        <dbReference type="Rhea" id="RHEA:46608"/>
        <dbReference type="Rhea" id="RHEA-COMP:11060"/>
        <dbReference type="Rhea" id="RHEA-COMP:11605"/>
        <dbReference type="ChEBI" id="CHEBI:15378"/>
        <dbReference type="ChEBI" id="CHEBI:30013"/>
        <dbReference type="ChEBI" id="CHEBI:30616"/>
        <dbReference type="ChEBI" id="CHEBI:61977"/>
        <dbReference type="ChEBI" id="CHEBI:456216"/>
        <dbReference type="EC" id="2.7.11.1"/>
    </reaction>
</comment>
<dbReference type="InterPro" id="IPR008271">
    <property type="entry name" value="Ser/Thr_kinase_AS"/>
</dbReference>
<dbReference type="EC" id="2.7.11.1" evidence="10"/>
<feature type="compositionally biased region" description="Basic residues" evidence="14">
    <location>
        <begin position="1"/>
        <end position="13"/>
    </location>
</feature>
<evidence type="ECO:0000313" key="17">
    <source>
        <dbReference type="Proteomes" id="UP000018468"/>
    </source>
</evidence>
<dbReference type="PROSITE" id="PS00107">
    <property type="entry name" value="PROTEIN_KINASE_ATP"/>
    <property type="match status" value="1"/>
</dbReference>
<evidence type="ECO:0000259" key="15">
    <source>
        <dbReference type="PROSITE" id="PS50011"/>
    </source>
</evidence>
<organism evidence="16 17">
    <name type="scientific">Lepisosteus oculatus</name>
    <name type="common">Spotted gar</name>
    <dbReference type="NCBI Taxonomy" id="7918"/>
    <lineage>
        <taxon>Eukaryota</taxon>
        <taxon>Metazoa</taxon>
        <taxon>Chordata</taxon>
        <taxon>Craniata</taxon>
        <taxon>Vertebrata</taxon>
        <taxon>Euteleostomi</taxon>
        <taxon>Actinopterygii</taxon>
        <taxon>Neopterygii</taxon>
        <taxon>Holostei</taxon>
        <taxon>Semionotiformes</taxon>
        <taxon>Lepisosteidae</taxon>
        <taxon>Lepisosteus</taxon>
    </lineage>
</organism>
<name>W5MX06_LEPOC</name>
<feature type="binding site" evidence="13">
    <location>
        <position position="96"/>
    </location>
    <ligand>
        <name>ATP</name>
        <dbReference type="ChEBI" id="CHEBI:30616"/>
    </ligand>
</feature>
<dbReference type="InterPro" id="IPR017348">
    <property type="entry name" value="PIM1/2/3"/>
</dbReference>
<evidence type="ECO:0000256" key="11">
    <source>
        <dbReference type="PIRSR" id="PIRSR037993-1"/>
    </source>
</evidence>
<keyword evidence="2 10" id="KW-0723">Serine/threonine-protein kinase</keyword>
<sequence length="317" mass="35834">MRGAAARRSRSTSKHPLDTDSLDTDPLETSGWCEGPEIEGEQTTELKSHSKEVFQELYEKGDLIGYGGYGCVYAGNRKTDGIPVAVKCVYRKTIKKWANLQQGTVPLEIVLHQQVCAPPACASVVMLLDWFRMPDRFLLVLERPEPCQDLFNFLQDVGGFLEEPLARDFLRQAVEALLHCLSRGVVHRDLKPENLLVEARTQRLKLIDFGSASPLQDGLYSDLAGTLHYFPPETILRGEYQAIPATVWSVGILLFHMVWGDVPFSDDNEIVKGTLHFPRDISRECRNLIRRCLTSCPSNRPTMEDILLHPWMKQIGK</sequence>
<keyword evidence="6 10" id="KW-0418">Kinase</keyword>
<keyword evidence="5 10" id="KW-0547">Nucleotide-binding</keyword>
<dbReference type="SMART" id="SM00220">
    <property type="entry name" value="S_TKc"/>
    <property type="match status" value="1"/>
</dbReference>
<dbReference type="GO" id="GO:0007346">
    <property type="term" value="P:regulation of mitotic cell cycle"/>
    <property type="evidence" value="ECO:0000318"/>
    <property type="project" value="GO_Central"/>
</dbReference>
<keyword evidence="4 10" id="KW-0808">Transferase</keyword>
<dbReference type="Gene3D" id="1.10.510.10">
    <property type="entry name" value="Transferase(Phosphotransferase) domain 1"/>
    <property type="match status" value="1"/>
</dbReference>
<dbReference type="STRING" id="7918.ENSLOCP00000012915"/>
<dbReference type="GO" id="GO:0005524">
    <property type="term" value="F:ATP binding"/>
    <property type="evidence" value="ECO:0007669"/>
    <property type="project" value="UniProtKB-UniRule"/>
</dbReference>
<dbReference type="PROSITE" id="PS00108">
    <property type="entry name" value="PROTEIN_KINASE_ST"/>
    <property type="match status" value="1"/>
</dbReference>
<evidence type="ECO:0000256" key="5">
    <source>
        <dbReference type="ARBA" id="ARBA00022741"/>
    </source>
</evidence>
<evidence type="ECO:0000256" key="14">
    <source>
        <dbReference type="SAM" id="MobiDB-lite"/>
    </source>
</evidence>
<dbReference type="PROSITE" id="PS50011">
    <property type="entry name" value="PROTEIN_KINASE_DOM"/>
    <property type="match status" value="1"/>
</dbReference>
<dbReference type="InParanoid" id="W5MX06"/>
<dbReference type="AlphaFoldDB" id="W5MX06"/>
<comment type="similarity">
    <text evidence="1 10">Belongs to the protein kinase superfamily. CAMK Ser/Thr protein kinase family. PIM subfamily.</text>
</comment>
<feature type="domain" description="Protein kinase" evidence="15">
    <location>
        <begin position="58"/>
        <end position="312"/>
    </location>
</feature>
<dbReference type="InterPro" id="IPR011009">
    <property type="entry name" value="Kinase-like_dom_sf"/>
</dbReference>
<evidence type="ECO:0000256" key="13">
    <source>
        <dbReference type="PROSITE-ProRule" id="PRU10141"/>
    </source>
</evidence>
<dbReference type="GeneTree" id="ENSGT00940000163427"/>
<evidence type="ECO:0000256" key="10">
    <source>
        <dbReference type="PIRNR" id="PIRNR037993"/>
    </source>
</evidence>
<reference evidence="16" key="2">
    <citation type="submission" date="2025-08" db="UniProtKB">
        <authorList>
            <consortium name="Ensembl"/>
        </authorList>
    </citation>
    <scope>IDENTIFICATION</scope>
</reference>
<dbReference type="EMBL" id="AHAT01028343">
    <property type="status" value="NOT_ANNOTATED_CDS"/>
    <property type="molecule type" value="Genomic_DNA"/>
</dbReference>
<reference evidence="16" key="3">
    <citation type="submission" date="2025-09" db="UniProtKB">
        <authorList>
            <consortium name="Ensembl"/>
        </authorList>
    </citation>
    <scope>IDENTIFICATION</scope>
</reference>
<feature type="active site" description="Proton acceptor" evidence="11">
    <location>
        <position position="189"/>
    </location>
</feature>
<dbReference type="Bgee" id="ENSLOCG00000010539">
    <property type="expression patterns" value="Expressed in testis and 2 other cell types or tissues"/>
</dbReference>
<evidence type="ECO:0000256" key="6">
    <source>
        <dbReference type="ARBA" id="ARBA00022777"/>
    </source>
</evidence>
<dbReference type="OMA" id="ETSGWCE"/>
<dbReference type="PANTHER" id="PTHR22984:SF24">
    <property type="entry name" value="SERINE_THREONINE-PROTEIN KINASE"/>
    <property type="match status" value="1"/>
</dbReference>
<protein>
    <recommendedName>
        <fullName evidence="10">Serine/threonine-protein kinase</fullName>
        <ecNumber evidence="10">2.7.11.1</ecNumber>
    </recommendedName>
</protein>
<dbReference type="Gene3D" id="3.30.200.20">
    <property type="entry name" value="Phosphorylase Kinase, domain 1"/>
    <property type="match status" value="1"/>
</dbReference>
<dbReference type="Proteomes" id="UP000018468">
    <property type="component" value="Linkage group LG12"/>
</dbReference>
<feature type="binding site" evidence="12">
    <location>
        <position position="149"/>
    </location>
    <ligand>
        <name>ATP</name>
        <dbReference type="ChEBI" id="CHEBI:30616"/>
    </ligand>
</feature>
<accession>W5MX06</accession>
<dbReference type="PANTHER" id="PTHR22984">
    <property type="entry name" value="SERINE/THREONINE-PROTEIN KINASE PIM"/>
    <property type="match status" value="1"/>
</dbReference>
<dbReference type="SUPFAM" id="SSF56112">
    <property type="entry name" value="Protein kinase-like (PK-like)"/>
    <property type="match status" value="1"/>
</dbReference>
<feature type="binding site" evidence="12">
    <location>
        <position position="142"/>
    </location>
    <ligand>
        <name>ATP</name>
        <dbReference type="ChEBI" id="CHEBI:30616"/>
    </ligand>
</feature>
<evidence type="ECO:0000256" key="3">
    <source>
        <dbReference type="ARBA" id="ARBA00022553"/>
    </source>
</evidence>